<comment type="caution">
    <text evidence="2">The sequence shown here is derived from an EMBL/GenBank/DDBJ whole genome shotgun (WGS) entry which is preliminary data.</text>
</comment>
<reference evidence="2 3" key="1">
    <citation type="submission" date="2023-01" db="EMBL/GenBank/DDBJ databases">
        <title>Analysis of 21 Apiospora genomes using comparative genomics revels a genus with tremendous synthesis potential of carbohydrate active enzymes and secondary metabolites.</title>
        <authorList>
            <person name="Sorensen T."/>
        </authorList>
    </citation>
    <scope>NUCLEOTIDE SEQUENCE [LARGE SCALE GENOMIC DNA]</scope>
    <source>
        <strain evidence="2 3">CBS 117206</strain>
    </source>
</reference>
<protein>
    <submittedName>
        <fullName evidence="2">Uncharacterized protein</fullName>
    </submittedName>
</protein>
<organism evidence="2 3">
    <name type="scientific">Apiospora kogelbergensis</name>
    <dbReference type="NCBI Taxonomy" id="1337665"/>
    <lineage>
        <taxon>Eukaryota</taxon>
        <taxon>Fungi</taxon>
        <taxon>Dikarya</taxon>
        <taxon>Ascomycota</taxon>
        <taxon>Pezizomycotina</taxon>
        <taxon>Sordariomycetes</taxon>
        <taxon>Xylariomycetidae</taxon>
        <taxon>Amphisphaeriales</taxon>
        <taxon>Apiosporaceae</taxon>
        <taxon>Apiospora</taxon>
    </lineage>
</organism>
<gene>
    <name evidence="2" type="ORF">PG999_005352</name>
</gene>
<dbReference type="Proteomes" id="UP001392437">
    <property type="component" value="Unassembled WGS sequence"/>
</dbReference>
<keyword evidence="1" id="KW-0812">Transmembrane</keyword>
<keyword evidence="3" id="KW-1185">Reference proteome</keyword>
<keyword evidence="1" id="KW-1133">Transmembrane helix</keyword>
<evidence type="ECO:0000313" key="2">
    <source>
        <dbReference type="EMBL" id="KAK8121232.1"/>
    </source>
</evidence>
<sequence length="101" mass="10917">MTIISISQPEAAYLKGNPGYQGGVPEVWSSRFIVTPSLTGRFLDAQRDIGHGEEYKKWRLGVGIGVGLGVPILMAVTALGTWILGKRIEGRKHVMTAPPKS</sequence>
<accession>A0AAW0R1Y6</accession>
<dbReference type="EMBL" id="JAQQWP010000004">
    <property type="protein sequence ID" value="KAK8121232.1"/>
    <property type="molecule type" value="Genomic_DNA"/>
</dbReference>
<keyword evidence="1" id="KW-0472">Membrane</keyword>
<evidence type="ECO:0000256" key="1">
    <source>
        <dbReference type="SAM" id="Phobius"/>
    </source>
</evidence>
<dbReference type="AlphaFoldDB" id="A0AAW0R1Y6"/>
<proteinExistence type="predicted"/>
<feature type="transmembrane region" description="Helical" evidence="1">
    <location>
        <begin position="60"/>
        <end position="85"/>
    </location>
</feature>
<name>A0AAW0R1Y6_9PEZI</name>
<evidence type="ECO:0000313" key="3">
    <source>
        <dbReference type="Proteomes" id="UP001392437"/>
    </source>
</evidence>